<evidence type="ECO:0000313" key="1">
    <source>
        <dbReference type="EMBL" id="GAA0163575.1"/>
    </source>
</evidence>
<proteinExistence type="predicted"/>
<keyword evidence="2" id="KW-1185">Reference proteome</keyword>
<reference evidence="1 2" key="1">
    <citation type="submission" date="2024-01" db="EMBL/GenBank/DDBJ databases">
        <title>The complete chloroplast genome sequence of Lithospermum erythrorhizon: insights into the phylogenetic relationship among Boraginaceae species and the maternal lineages of purple gromwells.</title>
        <authorList>
            <person name="Okada T."/>
            <person name="Watanabe K."/>
        </authorList>
    </citation>
    <scope>NUCLEOTIDE SEQUENCE [LARGE SCALE GENOMIC DNA]</scope>
</reference>
<dbReference type="Proteomes" id="UP001454036">
    <property type="component" value="Unassembled WGS sequence"/>
</dbReference>
<comment type="caution">
    <text evidence="1">The sequence shown here is derived from an EMBL/GenBank/DDBJ whole genome shotgun (WGS) entry which is preliminary data.</text>
</comment>
<dbReference type="EMBL" id="BAABME010004795">
    <property type="protein sequence ID" value="GAA0163575.1"/>
    <property type="molecule type" value="Genomic_DNA"/>
</dbReference>
<sequence length="126" mass="14898">MKKTENKSGKDWPAKMEEALFGIPNYLQNRNPAKEGLAREDNMHLTLQELDLLDDQRLMAHQRLECYQSRISKAYDKKVKLMPKWDGLYVIQEVYPSGAYMMTDQEGKKIGPINDRYLKRYYPQTH</sequence>
<dbReference type="AlphaFoldDB" id="A0AAV3QJ50"/>
<name>A0AAV3QJ50_LITER</name>
<accession>A0AAV3QJ50</accession>
<organism evidence="1 2">
    <name type="scientific">Lithospermum erythrorhizon</name>
    <name type="common">Purple gromwell</name>
    <name type="synonym">Lithospermum officinale var. erythrorhizon</name>
    <dbReference type="NCBI Taxonomy" id="34254"/>
    <lineage>
        <taxon>Eukaryota</taxon>
        <taxon>Viridiplantae</taxon>
        <taxon>Streptophyta</taxon>
        <taxon>Embryophyta</taxon>
        <taxon>Tracheophyta</taxon>
        <taxon>Spermatophyta</taxon>
        <taxon>Magnoliopsida</taxon>
        <taxon>eudicotyledons</taxon>
        <taxon>Gunneridae</taxon>
        <taxon>Pentapetalae</taxon>
        <taxon>asterids</taxon>
        <taxon>lamiids</taxon>
        <taxon>Boraginales</taxon>
        <taxon>Boraginaceae</taxon>
        <taxon>Boraginoideae</taxon>
        <taxon>Lithospermeae</taxon>
        <taxon>Lithospermum</taxon>
    </lineage>
</organism>
<gene>
    <name evidence="1" type="ORF">LIER_19405</name>
</gene>
<evidence type="ECO:0000313" key="2">
    <source>
        <dbReference type="Proteomes" id="UP001454036"/>
    </source>
</evidence>
<protein>
    <submittedName>
        <fullName evidence="1">Uncharacterized protein</fullName>
    </submittedName>
</protein>